<organism evidence="11 12">
    <name type="scientific">Quercus suber</name>
    <name type="common">Cork oak</name>
    <dbReference type="NCBI Taxonomy" id="58331"/>
    <lineage>
        <taxon>Eukaryota</taxon>
        <taxon>Viridiplantae</taxon>
        <taxon>Streptophyta</taxon>
        <taxon>Embryophyta</taxon>
        <taxon>Tracheophyta</taxon>
        <taxon>Spermatophyta</taxon>
        <taxon>Magnoliopsida</taxon>
        <taxon>eudicotyledons</taxon>
        <taxon>Gunneridae</taxon>
        <taxon>Pentapetalae</taxon>
        <taxon>rosids</taxon>
        <taxon>fabids</taxon>
        <taxon>Fagales</taxon>
        <taxon>Fagaceae</taxon>
        <taxon>Quercus</taxon>
    </lineage>
</organism>
<name>A0AAW0LRS8_QUESU</name>
<dbReference type="AlphaFoldDB" id="A0AAW0LRS8"/>
<dbReference type="NCBIfam" id="TIGR01330">
    <property type="entry name" value="bisphos_HAL2"/>
    <property type="match status" value="1"/>
</dbReference>
<dbReference type="InterPro" id="IPR051090">
    <property type="entry name" value="Inositol_monoP_superfamily"/>
</dbReference>
<evidence type="ECO:0000256" key="8">
    <source>
        <dbReference type="ARBA" id="ARBA00044479"/>
    </source>
</evidence>
<comment type="catalytic activity">
    <reaction evidence="9">
        <text>3'-phosphoadenylyl sulfate + H2O = adenosine 5'-phosphosulfate + phosphate</text>
        <dbReference type="Rhea" id="RHEA:77639"/>
        <dbReference type="ChEBI" id="CHEBI:15377"/>
        <dbReference type="ChEBI" id="CHEBI:43474"/>
        <dbReference type="ChEBI" id="CHEBI:58243"/>
        <dbReference type="ChEBI" id="CHEBI:58339"/>
        <dbReference type="EC" id="3.1.3.7"/>
    </reaction>
    <physiologicalReaction direction="left-to-right" evidence="9">
        <dbReference type="Rhea" id="RHEA:77640"/>
    </physiologicalReaction>
</comment>
<dbReference type="PROSITE" id="PS00630">
    <property type="entry name" value="IMP_2"/>
    <property type="match status" value="1"/>
</dbReference>
<proteinExistence type="inferred from homology"/>
<comment type="caution">
    <text evidence="11">The sequence shown here is derived from an EMBL/GenBank/DDBJ whole genome shotgun (WGS) entry which is preliminary data.</text>
</comment>
<feature type="binding site" evidence="10">
    <location>
        <position position="88"/>
    </location>
    <ligand>
        <name>Mg(2+)</name>
        <dbReference type="ChEBI" id="CHEBI:18420"/>
        <label>1</label>
        <note>catalytic</note>
    </ligand>
</feature>
<evidence type="ECO:0000256" key="4">
    <source>
        <dbReference type="ARBA" id="ARBA00022723"/>
    </source>
</evidence>
<sequence>MSYENELAAANKAASLAARLCQASLSLACILCSFFVCMNKVQKELLQSDVQSKSDKSPVTVADYGSQALVSFVLENELPSESFSLVAEEDSGDLRKESGQETLQRITKLVNDTLLSDGSFSVSSLTTEDVLRAIDRGKSEGGSHGRHWVLDPIDGTKGLTMVAITSKIGAYWIKVSFVLENELPSESFSLVAEEDSGDLRKESGQETLQRITKLVNDTLLSDGSFSVSSLTTEDVLRAIDRGKSEGGSHGRHWVLDPIDGTKGFLRGDQYAIALALLDEGKVALGVLACPNLPLVSISGDSQHSSHDEVGCLFFAKVGAGTYMQSLDGSLPKKVHVSTTENPEEASLFESFEAAHSLHDLSSSIAKKLGVKAPPVRIDSQAKYGALSRGDGAVYLRFPHKGYREKIWDHAAGCIVVTEAGGVVTDAAGNPLDFSQGRYLDLDTGIIVTNQKLMPSLLKAVRESLDEKNSSL</sequence>
<gene>
    <name evidence="11" type="primary">SAL1_0</name>
    <name evidence="11" type="ORF">CFP56_036455</name>
</gene>
<dbReference type="InterPro" id="IPR020550">
    <property type="entry name" value="Inositol_monophosphatase_CS"/>
</dbReference>
<dbReference type="SUPFAM" id="SSF56655">
    <property type="entry name" value="Carbohydrate phosphatase"/>
    <property type="match status" value="2"/>
</dbReference>
<evidence type="ECO:0000256" key="7">
    <source>
        <dbReference type="ARBA" id="ARBA00044466"/>
    </source>
</evidence>
<dbReference type="GO" id="GO:0008441">
    <property type="term" value="F:3'(2'),5'-bisphosphate nucleotidase activity"/>
    <property type="evidence" value="ECO:0007669"/>
    <property type="project" value="UniProtKB-EC"/>
</dbReference>
<dbReference type="EMBL" id="PKMF04000067">
    <property type="protein sequence ID" value="KAK7853198.1"/>
    <property type="molecule type" value="Genomic_DNA"/>
</dbReference>
<evidence type="ECO:0000313" key="11">
    <source>
        <dbReference type="EMBL" id="KAK7853198.1"/>
    </source>
</evidence>
<feature type="binding site" evidence="10">
    <location>
        <position position="258"/>
    </location>
    <ligand>
        <name>Mg(2+)</name>
        <dbReference type="ChEBI" id="CHEBI:18420"/>
        <label>1</label>
        <note>catalytic</note>
    </ligand>
</feature>
<dbReference type="CDD" id="cd01517">
    <property type="entry name" value="PAP_phosphatase"/>
    <property type="match status" value="1"/>
</dbReference>
<dbReference type="GO" id="GO:0046854">
    <property type="term" value="P:phosphatidylinositol phosphate biosynthetic process"/>
    <property type="evidence" value="ECO:0007669"/>
    <property type="project" value="InterPro"/>
</dbReference>
<feature type="binding site" evidence="10">
    <location>
        <position position="408"/>
    </location>
    <ligand>
        <name>Mg(2+)</name>
        <dbReference type="ChEBI" id="CHEBI:18420"/>
        <label>1</label>
        <note>catalytic</note>
    </ligand>
</feature>
<keyword evidence="6 10" id="KW-0460">Magnesium</keyword>
<dbReference type="EC" id="3.1.3.7" evidence="3"/>
<feature type="binding site" evidence="10">
    <location>
        <position position="256"/>
    </location>
    <ligand>
        <name>Mg(2+)</name>
        <dbReference type="ChEBI" id="CHEBI:18420"/>
        <label>1</label>
        <note>catalytic</note>
    </ligand>
</feature>
<dbReference type="Proteomes" id="UP000237347">
    <property type="component" value="Unassembled WGS sequence"/>
</dbReference>
<dbReference type="InterPro" id="IPR020583">
    <property type="entry name" value="Inositol_monoP_metal-BS"/>
</dbReference>
<dbReference type="GO" id="GO:0000103">
    <property type="term" value="P:sulfate assimilation"/>
    <property type="evidence" value="ECO:0007669"/>
    <property type="project" value="TreeGrafter"/>
</dbReference>
<comment type="similarity">
    <text evidence="2">Belongs to the inositol monophosphatase superfamily.</text>
</comment>
<keyword evidence="5" id="KW-0378">Hydrolase</keyword>
<evidence type="ECO:0000256" key="3">
    <source>
        <dbReference type="ARBA" id="ARBA00012633"/>
    </source>
</evidence>
<feature type="binding site" evidence="10">
    <location>
        <position position="259"/>
    </location>
    <ligand>
        <name>Mg(2+)</name>
        <dbReference type="ChEBI" id="CHEBI:18420"/>
        <label>1</label>
        <note>catalytic</note>
    </ligand>
</feature>
<evidence type="ECO:0000256" key="6">
    <source>
        <dbReference type="ARBA" id="ARBA00022842"/>
    </source>
</evidence>
<protein>
    <recommendedName>
        <fullName evidence="3">3'(2'),5'-bisphosphate nucleotidase</fullName>
        <ecNumber evidence="3">3.1.3.7</ecNumber>
    </recommendedName>
</protein>
<comment type="cofactor">
    <cofactor evidence="1 10">
        <name>Mg(2+)</name>
        <dbReference type="ChEBI" id="CHEBI:18420"/>
    </cofactor>
</comment>
<keyword evidence="4 10" id="KW-0479">Metal-binding</keyword>
<dbReference type="PANTHER" id="PTHR43200">
    <property type="entry name" value="PHOSPHATASE"/>
    <property type="match status" value="1"/>
</dbReference>
<comment type="catalytic activity">
    <reaction evidence="7">
        <text>adenosine 2',5'-bisphosphate + H2O = AMP + phosphate</text>
        <dbReference type="Rhea" id="RHEA:77643"/>
        <dbReference type="ChEBI" id="CHEBI:15377"/>
        <dbReference type="ChEBI" id="CHEBI:43474"/>
        <dbReference type="ChEBI" id="CHEBI:194156"/>
        <dbReference type="ChEBI" id="CHEBI:456215"/>
        <dbReference type="EC" id="3.1.3.7"/>
    </reaction>
    <physiologicalReaction direction="left-to-right" evidence="7">
        <dbReference type="Rhea" id="RHEA:77644"/>
    </physiologicalReaction>
</comment>
<dbReference type="FunFam" id="3.40.190.80:FF:000003">
    <property type="entry name" value="PAP-specific phosphatase HAL2-like"/>
    <property type="match status" value="1"/>
</dbReference>
<dbReference type="PROSITE" id="PS00629">
    <property type="entry name" value="IMP_1"/>
    <property type="match status" value="1"/>
</dbReference>
<evidence type="ECO:0000256" key="10">
    <source>
        <dbReference type="PIRSR" id="PIRSR600760-2"/>
    </source>
</evidence>
<dbReference type="GO" id="GO:0046872">
    <property type="term" value="F:metal ion binding"/>
    <property type="evidence" value="ECO:0007669"/>
    <property type="project" value="UniProtKB-KW"/>
</dbReference>
<evidence type="ECO:0000313" key="12">
    <source>
        <dbReference type="Proteomes" id="UP000237347"/>
    </source>
</evidence>
<evidence type="ECO:0000256" key="5">
    <source>
        <dbReference type="ARBA" id="ARBA00022801"/>
    </source>
</evidence>
<dbReference type="PANTHER" id="PTHR43200:SF6">
    <property type="entry name" value="3'(2'),5'-BISPHOSPHATE NUCLEOTIDASE"/>
    <property type="match status" value="1"/>
</dbReference>
<dbReference type="InterPro" id="IPR006239">
    <property type="entry name" value="DPNP"/>
</dbReference>
<dbReference type="Gene3D" id="3.40.190.80">
    <property type="match status" value="1"/>
</dbReference>
<evidence type="ECO:0000256" key="9">
    <source>
        <dbReference type="ARBA" id="ARBA00044484"/>
    </source>
</evidence>
<dbReference type="Gene3D" id="3.30.540.10">
    <property type="entry name" value="Fructose-1,6-Bisphosphatase, subunit A, domain 1"/>
    <property type="match status" value="2"/>
</dbReference>
<evidence type="ECO:0000256" key="2">
    <source>
        <dbReference type="ARBA" id="ARBA00009759"/>
    </source>
</evidence>
<dbReference type="Pfam" id="PF00459">
    <property type="entry name" value="Inositol_P"/>
    <property type="match status" value="2"/>
</dbReference>
<dbReference type="PRINTS" id="PR00377">
    <property type="entry name" value="IMPHPHTASES"/>
</dbReference>
<keyword evidence="12" id="KW-1185">Reference proteome</keyword>
<comment type="catalytic activity">
    <reaction evidence="8">
        <text>adenosine 3',5'-bisphosphate + H2O = AMP + phosphate</text>
        <dbReference type="Rhea" id="RHEA:10040"/>
        <dbReference type="ChEBI" id="CHEBI:15377"/>
        <dbReference type="ChEBI" id="CHEBI:43474"/>
        <dbReference type="ChEBI" id="CHEBI:58343"/>
        <dbReference type="ChEBI" id="CHEBI:456215"/>
        <dbReference type="EC" id="3.1.3.7"/>
    </reaction>
    <physiologicalReaction direction="left-to-right" evidence="8">
        <dbReference type="Rhea" id="RHEA:10041"/>
    </physiologicalReaction>
</comment>
<evidence type="ECO:0000256" key="1">
    <source>
        <dbReference type="ARBA" id="ARBA00001946"/>
    </source>
</evidence>
<reference evidence="11 12" key="1">
    <citation type="journal article" date="2018" name="Sci. Data">
        <title>The draft genome sequence of cork oak.</title>
        <authorList>
            <person name="Ramos A.M."/>
            <person name="Usie A."/>
            <person name="Barbosa P."/>
            <person name="Barros P.M."/>
            <person name="Capote T."/>
            <person name="Chaves I."/>
            <person name="Simoes F."/>
            <person name="Abreu I."/>
            <person name="Carrasquinho I."/>
            <person name="Faro C."/>
            <person name="Guimaraes J.B."/>
            <person name="Mendonca D."/>
            <person name="Nobrega F."/>
            <person name="Rodrigues L."/>
            <person name="Saibo N.J.M."/>
            <person name="Varela M.C."/>
            <person name="Egas C."/>
            <person name="Matos J."/>
            <person name="Miguel C.M."/>
            <person name="Oliveira M.M."/>
            <person name="Ricardo C.P."/>
            <person name="Goncalves S."/>
        </authorList>
    </citation>
    <scope>NUCLEOTIDE SEQUENCE [LARGE SCALE GENOMIC DNA]</scope>
    <source>
        <strain evidence="12">cv. HL8</strain>
    </source>
</reference>
<dbReference type="InterPro" id="IPR000760">
    <property type="entry name" value="Inositol_monophosphatase-like"/>
</dbReference>
<accession>A0AAW0LRS8</accession>